<keyword evidence="1" id="KW-0472">Membrane</keyword>
<dbReference type="RefSeq" id="WP_234044929.1">
    <property type="nucleotide sequence ID" value="NZ_JAENII010000011.1"/>
</dbReference>
<comment type="caution">
    <text evidence="2">The sequence shown here is derived from an EMBL/GenBank/DDBJ whole genome shotgun (WGS) entry which is preliminary data.</text>
</comment>
<name>A0A934RBT1_9BACT</name>
<gene>
    <name evidence="2" type="ORF">JIN81_14230</name>
</gene>
<dbReference type="Proteomes" id="UP000658278">
    <property type="component" value="Unassembled WGS sequence"/>
</dbReference>
<keyword evidence="3" id="KW-1185">Reference proteome</keyword>
<sequence>MACFLGALDFDFLNIDAGDAGIDGVEDVSVLDGATRWLRRLVYGDDVPVSALFSFILIFEWGFVMLGNYFFNPDEGMIRAAIIVVAALLPALVLTRLTGLCISPFFKILRGSEGQAKPVIGRCGKVRSRTLDARSGQVEVEDPEVPLLINAHVSKTSKPLVRGDLVTVVSHDTDRDTYLVASLTKLDN</sequence>
<accession>A0A934RBT1</accession>
<keyword evidence="1" id="KW-0812">Transmembrane</keyword>
<dbReference type="AlphaFoldDB" id="A0A934RBT1"/>
<organism evidence="2 3">
    <name type="scientific">Haloferula rosea</name>
    <dbReference type="NCBI Taxonomy" id="490093"/>
    <lineage>
        <taxon>Bacteria</taxon>
        <taxon>Pseudomonadati</taxon>
        <taxon>Verrucomicrobiota</taxon>
        <taxon>Verrucomicrobiia</taxon>
        <taxon>Verrucomicrobiales</taxon>
        <taxon>Verrucomicrobiaceae</taxon>
        <taxon>Haloferula</taxon>
    </lineage>
</organism>
<reference evidence="2" key="1">
    <citation type="submission" date="2021-01" db="EMBL/GenBank/DDBJ databases">
        <title>Modified the classification status of verrucomicrobia.</title>
        <authorList>
            <person name="Feng X."/>
        </authorList>
    </citation>
    <scope>NUCLEOTIDE SEQUENCE</scope>
    <source>
        <strain evidence="2">KCTC 22201</strain>
    </source>
</reference>
<feature type="transmembrane region" description="Helical" evidence="1">
    <location>
        <begin position="77"/>
        <end position="102"/>
    </location>
</feature>
<evidence type="ECO:0008006" key="4">
    <source>
        <dbReference type="Google" id="ProtNLM"/>
    </source>
</evidence>
<evidence type="ECO:0000256" key="1">
    <source>
        <dbReference type="SAM" id="Phobius"/>
    </source>
</evidence>
<protein>
    <recommendedName>
        <fullName evidence="4">DUF1449 family protein</fullName>
    </recommendedName>
</protein>
<feature type="transmembrane region" description="Helical" evidence="1">
    <location>
        <begin position="49"/>
        <end position="71"/>
    </location>
</feature>
<evidence type="ECO:0000313" key="3">
    <source>
        <dbReference type="Proteomes" id="UP000658278"/>
    </source>
</evidence>
<evidence type="ECO:0000313" key="2">
    <source>
        <dbReference type="EMBL" id="MBK1828187.1"/>
    </source>
</evidence>
<proteinExistence type="predicted"/>
<keyword evidence="1" id="KW-1133">Transmembrane helix</keyword>
<dbReference type="EMBL" id="JAENII010000011">
    <property type="protein sequence ID" value="MBK1828187.1"/>
    <property type="molecule type" value="Genomic_DNA"/>
</dbReference>